<dbReference type="GO" id="GO:0015078">
    <property type="term" value="F:proton transmembrane transporter activity"/>
    <property type="evidence" value="ECO:0007669"/>
    <property type="project" value="InterPro"/>
</dbReference>
<evidence type="ECO:0000256" key="8">
    <source>
        <dbReference type="ARBA" id="ARBA00022547"/>
    </source>
</evidence>
<evidence type="ECO:0000256" key="5">
    <source>
        <dbReference type="ARBA" id="ARBA00011648"/>
    </source>
</evidence>
<keyword evidence="10" id="KW-0375">Hydrogen ion transport</keyword>
<dbReference type="PANTHER" id="PTHR37774">
    <property type="entry name" value="ATP SYNTHASE PROTEIN MI25-RELATED"/>
    <property type="match status" value="1"/>
</dbReference>
<accession>A0A835J2W2</accession>
<keyword evidence="15" id="KW-0066">ATP synthesis</keyword>
<keyword evidence="7" id="KW-0813">Transport</keyword>
<feature type="transmembrane region" description="Helical" evidence="17">
    <location>
        <begin position="102"/>
        <end position="122"/>
    </location>
</feature>
<evidence type="ECO:0000256" key="4">
    <source>
        <dbReference type="ARBA" id="ARBA00009281"/>
    </source>
</evidence>
<dbReference type="Pfam" id="PF05405">
    <property type="entry name" value="Mt_ATP-synt_B"/>
    <property type="match status" value="1"/>
</dbReference>
<keyword evidence="9 17" id="KW-0812">Transmembrane</keyword>
<evidence type="ECO:0000256" key="7">
    <source>
        <dbReference type="ARBA" id="ARBA00022448"/>
    </source>
</evidence>
<keyword evidence="8" id="KW-0138">CF(0)</keyword>
<dbReference type="InterPro" id="IPR039428">
    <property type="entry name" value="NUOK/Mnh_C1-like"/>
</dbReference>
<dbReference type="InterPro" id="IPR044988">
    <property type="entry name" value="MI25_plants"/>
</dbReference>
<evidence type="ECO:0000256" key="3">
    <source>
        <dbReference type="ARBA" id="ARBA00004304"/>
    </source>
</evidence>
<dbReference type="PANTHER" id="PTHR37774:SF4">
    <property type="entry name" value="ATP SYNTHASE PROTEIN MI25"/>
    <property type="match status" value="1"/>
</dbReference>
<comment type="subcellular location">
    <subcellularLocation>
        <location evidence="2">Membrane</location>
        <topology evidence="2">Multi-pass membrane protein</topology>
    </subcellularLocation>
    <subcellularLocation>
        <location evidence="3">Mitochondrion membrane</location>
        <topology evidence="3">Single-pass membrane protein</topology>
    </subcellularLocation>
</comment>
<comment type="similarity">
    <text evidence="4">Belongs to the ATPase protein MI25 family.</text>
</comment>
<feature type="signal peptide" evidence="18">
    <location>
        <begin position="1"/>
        <end position="22"/>
    </location>
</feature>
<keyword evidence="11 17" id="KW-1133">Transmembrane helix</keyword>
<comment type="caution">
    <text evidence="19">The sequence shown here is derived from an EMBL/GenBank/DDBJ whole genome shotgun (WGS) entry which is preliminary data.</text>
</comment>
<dbReference type="NCBIfam" id="NF004323">
    <property type="entry name" value="PRK05715.1-5"/>
    <property type="match status" value="1"/>
</dbReference>
<dbReference type="InterPro" id="IPR001133">
    <property type="entry name" value="NADH_UbQ_OxRdtase_chain4L/K"/>
</dbReference>
<dbReference type="OrthoDB" id="849671at2759"/>
<proteinExistence type="inferred from homology"/>
<feature type="region of interest" description="Disordered" evidence="16">
    <location>
        <begin position="319"/>
        <end position="342"/>
    </location>
</feature>
<dbReference type="GO" id="GO:0031966">
    <property type="term" value="C:mitochondrial membrane"/>
    <property type="evidence" value="ECO:0007669"/>
    <property type="project" value="UniProtKB-SubCell"/>
</dbReference>
<keyword evidence="18" id="KW-0732">Signal</keyword>
<feature type="transmembrane region" description="Helical" evidence="17">
    <location>
        <begin position="134"/>
        <end position="158"/>
    </location>
</feature>
<evidence type="ECO:0000256" key="12">
    <source>
        <dbReference type="ARBA" id="ARBA00023065"/>
    </source>
</evidence>
<dbReference type="Proteomes" id="UP000657918">
    <property type="component" value="Unassembled WGS sequence"/>
</dbReference>
<dbReference type="Pfam" id="PF00420">
    <property type="entry name" value="Oxidored_q2"/>
    <property type="match status" value="1"/>
</dbReference>
<dbReference type="GO" id="GO:0016651">
    <property type="term" value="F:oxidoreductase activity, acting on NAD(P)H"/>
    <property type="evidence" value="ECO:0007669"/>
    <property type="project" value="InterPro"/>
</dbReference>
<dbReference type="NCBIfam" id="NF004321">
    <property type="entry name" value="PRK05715.1-3"/>
    <property type="match status" value="1"/>
</dbReference>
<organism evidence="19 20">
    <name type="scientific">Salix dunnii</name>
    <dbReference type="NCBI Taxonomy" id="1413687"/>
    <lineage>
        <taxon>Eukaryota</taxon>
        <taxon>Viridiplantae</taxon>
        <taxon>Streptophyta</taxon>
        <taxon>Embryophyta</taxon>
        <taxon>Tracheophyta</taxon>
        <taxon>Spermatophyta</taxon>
        <taxon>Magnoliopsida</taxon>
        <taxon>eudicotyledons</taxon>
        <taxon>Gunneridae</taxon>
        <taxon>Pentapetalae</taxon>
        <taxon>rosids</taxon>
        <taxon>fabids</taxon>
        <taxon>Malpighiales</taxon>
        <taxon>Salicaceae</taxon>
        <taxon>Saliceae</taxon>
        <taxon>Salix</taxon>
    </lineage>
</organism>
<evidence type="ECO:0000256" key="15">
    <source>
        <dbReference type="ARBA" id="ARBA00023310"/>
    </source>
</evidence>
<evidence type="ECO:0000256" key="10">
    <source>
        <dbReference type="ARBA" id="ARBA00022781"/>
    </source>
</evidence>
<evidence type="ECO:0000256" key="16">
    <source>
        <dbReference type="SAM" id="MobiDB-lite"/>
    </source>
</evidence>
<evidence type="ECO:0000313" key="20">
    <source>
        <dbReference type="Proteomes" id="UP000657918"/>
    </source>
</evidence>
<dbReference type="NCBIfam" id="NF004320">
    <property type="entry name" value="PRK05715.1-2"/>
    <property type="match status" value="1"/>
</dbReference>
<dbReference type="EMBL" id="JADGMS010000020">
    <property type="protein sequence ID" value="KAF9660719.1"/>
    <property type="molecule type" value="Genomic_DNA"/>
</dbReference>
<evidence type="ECO:0000256" key="2">
    <source>
        <dbReference type="ARBA" id="ARBA00004141"/>
    </source>
</evidence>
<sequence length="342" mass="38131">MFISPPMLSLLTLTQLLSSSFGRSFVICLVKTTLATKRLFERVPFIGDRQDILVWENWLKRIFILIEDNCLKGQRQTSLPNRLVNFQIGTGIWGILLNRRNIPIMLMPIELMLLAVNLNFLVFSVSLDDMMGQLFALLVPTVAAAESAIGLAIFVITFRVRGTIAVEFINSIQGKGLSRWASASDSSAKEAFLCICFIIFSRKSLGKTFKVTLDGRIQAIQEELLQFLNPNEVVLLESNEQQRLLRISLRICGTVVESLSMARYPITHKAPKRLSISEKLLGKSRSRGGKGYRGTMETLIRRDLYEGLPNPRILKSCQSHGAGSIGKGDESVNGDPMLLSPV</sequence>
<dbReference type="GO" id="GO:0045259">
    <property type="term" value="C:proton-transporting ATP synthase complex"/>
    <property type="evidence" value="ECO:0007669"/>
    <property type="project" value="UniProtKB-KW"/>
</dbReference>
<dbReference type="AlphaFoldDB" id="A0A835J2W2"/>
<evidence type="ECO:0000256" key="18">
    <source>
        <dbReference type="SAM" id="SignalP"/>
    </source>
</evidence>
<dbReference type="InterPro" id="IPR008688">
    <property type="entry name" value="ATP_synth_Bsub_B/MI25"/>
</dbReference>
<keyword evidence="12" id="KW-0406">Ion transport</keyword>
<keyword evidence="20" id="KW-1185">Reference proteome</keyword>
<name>A0A835J2W2_9ROSI</name>
<dbReference type="GO" id="GO:0042773">
    <property type="term" value="P:ATP synthesis coupled electron transport"/>
    <property type="evidence" value="ECO:0007669"/>
    <property type="project" value="InterPro"/>
</dbReference>
<protein>
    <recommendedName>
        <fullName evidence="6">ATP synthase protein MI25</fullName>
    </recommendedName>
</protein>
<comment type="function">
    <text evidence="1">This is one of the chains of the nonenzymatic component (CF(0) subunit) of the mitochondrial ATPase complex.</text>
</comment>
<evidence type="ECO:0000256" key="17">
    <source>
        <dbReference type="SAM" id="Phobius"/>
    </source>
</evidence>
<keyword evidence="14 17" id="KW-0472">Membrane</keyword>
<keyword evidence="13 19" id="KW-0496">Mitochondrion</keyword>
<evidence type="ECO:0000256" key="11">
    <source>
        <dbReference type="ARBA" id="ARBA00022989"/>
    </source>
</evidence>
<evidence type="ECO:0000256" key="6">
    <source>
        <dbReference type="ARBA" id="ARBA00017388"/>
    </source>
</evidence>
<dbReference type="HAMAP" id="MF_01456">
    <property type="entry name" value="NDH1_NuoK"/>
    <property type="match status" value="1"/>
</dbReference>
<reference evidence="19 20" key="1">
    <citation type="submission" date="2020-10" db="EMBL/GenBank/DDBJ databases">
        <title>Plant Genome Project.</title>
        <authorList>
            <person name="Zhang R.-G."/>
        </authorList>
    </citation>
    <scope>NUCLEOTIDE SEQUENCE [LARGE SCALE GENOMIC DNA]</scope>
    <source>
        <strain evidence="19">FAFU-HL-1</strain>
        <tissue evidence="19">Leaf</tissue>
    </source>
</reference>
<feature type="chain" id="PRO_5032289202" description="ATP synthase protein MI25" evidence="18">
    <location>
        <begin position="23"/>
        <end position="342"/>
    </location>
</feature>
<evidence type="ECO:0000256" key="1">
    <source>
        <dbReference type="ARBA" id="ARBA00003096"/>
    </source>
</evidence>
<dbReference type="Gene3D" id="1.10.287.3510">
    <property type="match status" value="1"/>
</dbReference>
<dbReference type="GO" id="GO:0015986">
    <property type="term" value="P:proton motive force-driven ATP synthesis"/>
    <property type="evidence" value="ECO:0007669"/>
    <property type="project" value="InterPro"/>
</dbReference>
<evidence type="ECO:0000256" key="13">
    <source>
        <dbReference type="ARBA" id="ARBA00023128"/>
    </source>
</evidence>
<comment type="subunit">
    <text evidence="5">F-type ATPases have 2 components, CF(1) - the catalytic core - and CF(0) - the membrane proton channel. CF(1) has five subunits: alpha(3), beta(3), gamma(1), delta(1), epsilon(1). CF(0) has three main subunits: a, b and c.</text>
</comment>
<evidence type="ECO:0000256" key="14">
    <source>
        <dbReference type="ARBA" id="ARBA00023136"/>
    </source>
</evidence>
<evidence type="ECO:0000313" key="19">
    <source>
        <dbReference type="EMBL" id="KAF9660719.1"/>
    </source>
</evidence>
<evidence type="ECO:0000256" key="9">
    <source>
        <dbReference type="ARBA" id="ARBA00022692"/>
    </source>
</evidence>
<gene>
    <name evidence="19" type="ORF">SADUNF_SadunfMtG0001600</name>
</gene>
<geneLocation type="mitochondrion" evidence="19"/>